<dbReference type="InterPro" id="IPR029062">
    <property type="entry name" value="Class_I_gatase-like"/>
</dbReference>
<reference evidence="3 4" key="1">
    <citation type="submission" date="2018-07" db="EMBL/GenBank/DDBJ databases">
        <title>Lactobacillus curvatus genome sequence.</title>
        <authorList>
            <person name="Prechtl R."/>
        </authorList>
    </citation>
    <scope>NUCLEOTIDE SEQUENCE [LARGE SCALE GENOMIC DNA]</scope>
    <source>
        <strain evidence="3 4">TMW 1.1928</strain>
    </source>
</reference>
<dbReference type="RefSeq" id="WP_003577776.1">
    <property type="nucleotide sequence ID" value="NZ_CP015493.1"/>
</dbReference>
<dbReference type="Pfam" id="PF01965">
    <property type="entry name" value="DJ-1_PfpI"/>
    <property type="match status" value="1"/>
</dbReference>
<keyword evidence="3" id="KW-0315">Glutamine amidotransferase</keyword>
<dbReference type="InterPro" id="IPR002818">
    <property type="entry name" value="DJ-1/PfpI"/>
</dbReference>
<dbReference type="SUPFAM" id="SSF52317">
    <property type="entry name" value="Class I glutamine amidotransferase-like"/>
    <property type="match status" value="1"/>
</dbReference>
<dbReference type="Proteomes" id="UP000257607">
    <property type="component" value="Chromosome"/>
</dbReference>
<comment type="similarity">
    <text evidence="1">Belongs to the peptidase C56 family.</text>
</comment>
<dbReference type="CDD" id="cd03134">
    <property type="entry name" value="GATase1_PfpI_like"/>
    <property type="match status" value="1"/>
</dbReference>
<dbReference type="AlphaFoldDB" id="A0A385ABQ2"/>
<sequence length="167" mass="18268">MAKSVAVLVTNLVEDVEYTEPVEALKSAGHKVTTISFEKGTVEGKHGTQINIDKSIDEVSPQDFDALFIPGGFSPDQLRADQRFVEFTKFFLATNKLTASICHGPQLMIQTGLVQGRTMTAYLTVQPDLYYAGARIEDKAVVIDGNLITSREPKDIPAFNDAFLSAL</sequence>
<evidence type="ECO:0000259" key="2">
    <source>
        <dbReference type="Pfam" id="PF01965"/>
    </source>
</evidence>
<gene>
    <name evidence="3" type="ORF">DT351_00810</name>
</gene>
<evidence type="ECO:0000313" key="3">
    <source>
        <dbReference type="EMBL" id="AXN34998.1"/>
    </source>
</evidence>
<dbReference type="NCBIfam" id="TIGR01382">
    <property type="entry name" value="PfpI"/>
    <property type="match status" value="1"/>
</dbReference>
<keyword evidence="3" id="KW-0808">Transferase</keyword>
<evidence type="ECO:0000256" key="1">
    <source>
        <dbReference type="ARBA" id="ARBA00008542"/>
    </source>
</evidence>
<dbReference type="PANTHER" id="PTHR42733">
    <property type="entry name" value="DJ-1 PROTEIN"/>
    <property type="match status" value="1"/>
</dbReference>
<dbReference type="PROSITE" id="PS51276">
    <property type="entry name" value="PEPTIDASE_C56_PFPI"/>
    <property type="match status" value="1"/>
</dbReference>
<evidence type="ECO:0000313" key="4">
    <source>
        <dbReference type="Proteomes" id="UP000257607"/>
    </source>
</evidence>
<dbReference type="Gene3D" id="3.40.50.880">
    <property type="match status" value="1"/>
</dbReference>
<dbReference type="PANTHER" id="PTHR42733:SF2">
    <property type="entry name" value="DJ-1_THIJ_PFPI FAMILY PROTEIN"/>
    <property type="match status" value="1"/>
</dbReference>
<name>A0A385ABQ2_LATCU</name>
<accession>A0A385ABQ2</accession>
<feature type="domain" description="DJ-1/PfpI" evidence="2">
    <location>
        <begin position="3"/>
        <end position="165"/>
    </location>
</feature>
<dbReference type="EMBL" id="CP031003">
    <property type="protein sequence ID" value="AXN34998.1"/>
    <property type="molecule type" value="Genomic_DNA"/>
</dbReference>
<protein>
    <submittedName>
        <fullName evidence="3">Type 1 glutamine amidotransferase</fullName>
    </submittedName>
</protein>
<proteinExistence type="inferred from homology"/>
<dbReference type="GO" id="GO:0016740">
    <property type="term" value="F:transferase activity"/>
    <property type="evidence" value="ECO:0007669"/>
    <property type="project" value="UniProtKB-KW"/>
</dbReference>
<organism evidence="3 4">
    <name type="scientific">Latilactobacillus curvatus</name>
    <name type="common">Lactobacillus curvatus</name>
    <dbReference type="NCBI Taxonomy" id="28038"/>
    <lineage>
        <taxon>Bacteria</taxon>
        <taxon>Bacillati</taxon>
        <taxon>Bacillota</taxon>
        <taxon>Bacilli</taxon>
        <taxon>Lactobacillales</taxon>
        <taxon>Lactobacillaceae</taxon>
        <taxon>Latilactobacillus</taxon>
    </lineage>
</organism>
<dbReference type="InterPro" id="IPR006286">
    <property type="entry name" value="C56_PfpI-like"/>
</dbReference>